<evidence type="ECO:0000256" key="4">
    <source>
        <dbReference type="ARBA" id="ARBA00022630"/>
    </source>
</evidence>
<dbReference type="GO" id="GO:0010181">
    <property type="term" value="F:FMN binding"/>
    <property type="evidence" value="ECO:0007669"/>
    <property type="project" value="TreeGrafter"/>
</dbReference>
<accession>A0A1C5JRA1</accession>
<name>A0A1C5JRA1_9ACTN</name>
<dbReference type="PANTHER" id="PTHR30543">
    <property type="entry name" value="CHROMATE REDUCTASE"/>
    <property type="match status" value="1"/>
</dbReference>
<keyword evidence="5" id="KW-0288">FMN</keyword>
<organism evidence="10 11">
    <name type="scientific">Micromonospora inositola</name>
    <dbReference type="NCBI Taxonomy" id="47865"/>
    <lineage>
        <taxon>Bacteria</taxon>
        <taxon>Bacillati</taxon>
        <taxon>Actinomycetota</taxon>
        <taxon>Actinomycetes</taxon>
        <taxon>Micromonosporales</taxon>
        <taxon>Micromonosporaceae</taxon>
        <taxon>Micromonospora</taxon>
    </lineage>
</organism>
<keyword evidence="8" id="KW-0520">NAD</keyword>
<evidence type="ECO:0000313" key="11">
    <source>
        <dbReference type="Proteomes" id="UP000198221"/>
    </source>
</evidence>
<dbReference type="Proteomes" id="UP000198221">
    <property type="component" value="Chromosome I"/>
</dbReference>
<comment type="subcellular location">
    <subcellularLocation>
        <location evidence="1">Cytoplasm</location>
    </subcellularLocation>
</comment>
<dbReference type="GO" id="GO:0016491">
    <property type="term" value="F:oxidoreductase activity"/>
    <property type="evidence" value="ECO:0007669"/>
    <property type="project" value="UniProtKB-KW"/>
</dbReference>
<dbReference type="SUPFAM" id="SSF52218">
    <property type="entry name" value="Flavoproteins"/>
    <property type="match status" value="1"/>
</dbReference>
<sequence>MTRIGIIIGSTRPGRNGETVARWVHDIATKRVDAEYELVDIKDFNLPHLDEMAPPSLGQYTQPHTLRWAEKIASFDGYVFVTPEYNHSTSGALKNAIDFLYAEWNNKATGFVSYGSVGGTRAVEHLRLVVAELQMADVRAQVALSLFTDFENFSVFKPGPHQVDAVNTMLDQLVAWSGALATLRAGTTMATSQSGT</sequence>
<reference evidence="11" key="1">
    <citation type="submission" date="2016-06" db="EMBL/GenBank/DDBJ databases">
        <authorList>
            <person name="Varghese N."/>
            <person name="Submissions Spin"/>
        </authorList>
    </citation>
    <scope>NUCLEOTIDE SEQUENCE [LARGE SCALE GENOMIC DNA]</scope>
    <source>
        <strain evidence="11">DSM 43819</strain>
    </source>
</reference>
<dbReference type="PANTHER" id="PTHR30543:SF21">
    <property type="entry name" value="NAD(P)H-DEPENDENT FMN REDUCTASE LOT6"/>
    <property type="match status" value="1"/>
</dbReference>
<dbReference type="AlphaFoldDB" id="A0A1C5JRA1"/>
<keyword evidence="7" id="KW-0560">Oxidoreductase</keyword>
<evidence type="ECO:0000313" key="10">
    <source>
        <dbReference type="EMBL" id="SCG73104.1"/>
    </source>
</evidence>
<dbReference type="InterPro" id="IPR050712">
    <property type="entry name" value="NAD(P)H-dep_reductase"/>
</dbReference>
<keyword evidence="11" id="KW-1185">Reference proteome</keyword>
<keyword evidence="6" id="KW-0521">NADP</keyword>
<gene>
    <name evidence="10" type="ORF">GA0070613_5240</name>
</gene>
<dbReference type="InterPro" id="IPR029039">
    <property type="entry name" value="Flavoprotein-like_sf"/>
</dbReference>
<evidence type="ECO:0000256" key="6">
    <source>
        <dbReference type="ARBA" id="ARBA00022857"/>
    </source>
</evidence>
<proteinExistence type="predicted"/>
<dbReference type="RefSeq" id="WP_089014628.1">
    <property type="nucleotide sequence ID" value="NZ_LT607754.1"/>
</dbReference>
<dbReference type="Gene3D" id="3.40.50.360">
    <property type="match status" value="1"/>
</dbReference>
<keyword evidence="4" id="KW-0285">Flavoprotein</keyword>
<comment type="subunit">
    <text evidence="2">Homodimer.</text>
</comment>
<evidence type="ECO:0000256" key="3">
    <source>
        <dbReference type="ARBA" id="ARBA00022490"/>
    </source>
</evidence>
<dbReference type="EMBL" id="LT607754">
    <property type="protein sequence ID" value="SCG73104.1"/>
    <property type="molecule type" value="Genomic_DNA"/>
</dbReference>
<dbReference type="GO" id="GO:0005829">
    <property type="term" value="C:cytosol"/>
    <property type="evidence" value="ECO:0007669"/>
    <property type="project" value="TreeGrafter"/>
</dbReference>
<dbReference type="Pfam" id="PF03358">
    <property type="entry name" value="FMN_red"/>
    <property type="match status" value="1"/>
</dbReference>
<evidence type="ECO:0000256" key="2">
    <source>
        <dbReference type="ARBA" id="ARBA00011738"/>
    </source>
</evidence>
<evidence type="ECO:0000256" key="1">
    <source>
        <dbReference type="ARBA" id="ARBA00004496"/>
    </source>
</evidence>
<keyword evidence="3" id="KW-0963">Cytoplasm</keyword>
<dbReference type="OrthoDB" id="9812295at2"/>
<evidence type="ECO:0000256" key="7">
    <source>
        <dbReference type="ARBA" id="ARBA00023002"/>
    </source>
</evidence>
<dbReference type="FunFam" id="3.40.50.360:FF:000052">
    <property type="entry name" value="NAD(P)H-dependent FMN reductase LOT6"/>
    <property type="match status" value="1"/>
</dbReference>
<evidence type="ECO:0000256" key="8">
    <source>
        <dbReference type="ARBA" id="ARBA00023027"/>
    </source>
</evidence>
<evidence type="ECO:0000259" key="9">
    <source>
        <dbReference type="Pfam" id="PF03358"/>
    </source>
</evidence>
<evidence type="ECO:0000256" key="5">
    <source>
        <dbReference type="ARBA" id="ARBA00022643"/>
    </source>
</evidence>
<protein>
    <submittedName>
        <fullName evidence="10">NAD(P)H-dependent FMN reductase</fullName>
    </submittedName>
</protein>
<feature type="domain" description="NADPH-dependent FMN reductase-like" evidence="9">
    <location>
        <begin position="2"/>
        <end position="147"/>
    </location>
</feature>
<dbReference type="InterPro" id="IPR005025">
    <property type="entry name" value="FMN_Rdtase-like_dom"/>
</dbReference>